<dbReference type="GO" id="GO:0007059">
    <property type="term" value="P:chromosome segregation"/>
    <property type="evidence" value="ECO:0007669"/>
    <property type="project" value="UniProtKB-KW"/>
</dbReference>
<comment type="similarity">
    <text evidence="1">Belongs to the ParB family.</text>
</comment>
<reference evidence="5" key="1">
    <citation type="journal article" date="2020" name="mSystems">
        <title>Genome- and Community-Level Interaction Insights into Carbon Utilization and Element Cycling Functions of Hydrothermarchaeota in Hydrothermal Sediment.</title>
        <authorList>
            <person name="Zhou Z."/>
            <person name="Liu Y."/>
            <person name="Xu W."/>
            <person name="Pan J."/>
            <person name="Luo Z.H."/>
            <person name="Li M."/>
        </authorList>
    </citation>
    <scope>NUCLEOTIDE SEQUENCE</scope>
    <source>
        <strain evidence="5">HyVt-388</strain>
    </source>
</reference>
<evidence type="ECO:0000313" key="6">
    <source>
        <dbReference type="Proteomes" id="UP000885826"/>
    </source>
</evidence>
<evidence type="ECO:0000256" key="3">
    <source>
        <dbReference type="ARBA" id="ARBA00023125"/>
    </source>
</evidence>
<name>A0A9C9EKL1_UNCW3</name>
<feature type="domain" description="ParB-like N-terminal" evidence="4">
    <location>
        <begin position="27"/>
        <end position="116"/>
    </location>
</feature>
<dbReference type="InterPro" id="IPR057240">
    <property type="entry name" value="ParB_dimer_C"/>
</dbReference>
<gene>
    <name evidence="5" type="ORF">ENI34_01000</name>
</gene>
<dbReference type="Pfam" id="PF02195">
    <property type="entry name" value="ParB_N"/>
    <property type="match status" value="1"/>
</dbReference>
<dbReference type="InterPro" id="IPR050336">
    <property type="entry name" value="Chromosome_partition/occlusion"/>
</dbReference>
<dbReference type="InterPro" id="IPR036086">
    <property type="entry name" value="ParB/Sulfiredoxin_sf"/>
</dbReference>
<dbReference type="Pfam" id="PF17762">
    <property type="entry name" value="HTH_ParB"/>
    <property type="match status" value="1"/>
</dbReference>
<dbReference type="InterPro" id="IPR003115">
    <property type="entry name" value="ParB_N"/>
</dbReference>
<dbReference type="GO" id="GO:0005694">
    <property type="term" value="C:chromosome"/>
    <property type="evidence" value="ECO:0007669"/>
    <property type="project" value="TreeGrafter"/>
</dbReference>
<organism evidence="5 6">
    <name type="scientific">candidate division WOR-3 bacterium</name>
    <dbReference type="NCBI Taxonomy" id="2052148"/>
    <lineage>
        <taxon>Bacteria</taxon>
        <taxon>Bacteria division WOR-3</taxon>
    </lineage>
</organism>
<dbReference type="GO" id="GO:0003677">
    <property type="term" value="F:DNA binding"/>
    <property type="evidence" value="ECO:0007669"/>
    <property type="project" value="UniProtKB-KW"/>
</dbReference>
<dbReference type="EMBL" id="DRIG01000014">
    <property type="protein sequence ID" value="HEC77704.1"/>
    <property type="molecule type" value="Genomic_DNA"/>
</dbReference>
<accession>A0A9C9EKL1</accession>
<evidence type="ECO:0000259" key="4">
    <source>
        <dbReference type="SMART" id="SM00470"/>
    </source>
</evidence>
<evidence type="ECO:0000313" key="5">
    <source>
        <dbReference type="EMBL" id="HEC77704.1"/>
    </source>
</evidence>
<evidence type="ECO:0000256" key="2">
    <source>
        <dbReference type="ARBA" id="ARBA00022829"/>
    </source>
</evidence>
<sequence>MRKRALGKGIEALIPVKEEESLQQGYRMIPIADISPNPYQPRAGIDEADIKELAASIKEKGIIEPVIVKKAGKKYILAAGERRLRAARVAGLKEIPAVIRDLTDQDLLEIGLIENLHRKDLNPVEEAIAYDELNKKFGMTHERIAQLVGKDRSTITNTLRILGLPEKVKRYLKEGKLTSGHARALLGVQDEIRLLQLADRIVKEELSVRAAEILIKRVQKRPTIIPGPQKEPNLLILEDELSKLLHTKVTIEWKRNKGTITIYYYSLEDFTRIHEILKKGKKS</sequence>
<dbReference type="InterPro" id="IPR041468">
    <property type="entry name" value="HTH_ParB/Spo0J"/>
</dbReference>
<dbReference type="PANTHER" id="PTHR33375">
    <property type="entry name" value="CHROMOSOME-PARTITIONING PROTEIN PARB-RELATED"/>
    <property type="match status" value="1"/>
</dbReference>
<evidence type="ECO:0000256" key="1">
    <source>
        <dbReference type="ARBA" id="ARBA00006295"/>
    </source>
</evidence>
<dbReference type="SMART" id="SM00470">
    <property type="entry name" value="ParB"/>
    <property type="match status" value="1"/>
</dbReference>
<dbReference type="GO" id="GO:0045881">
    <property type="term" value="P:positive regulation of sporulation resulting in formation of a cellular spore"/>
    <property type="evidence" value="ECO:0007669"/>
    <property type="project" value="TreeGrafter"/>
</dbReference>
<dbReference type="InterPro" id="IPR004437">
    <property type="entry name" value="ParB/RepB/Spo0J"/>
</dbReference>
<dbReference type="FunFam" id="3.90.1530.30:FF:000001">
    <property type="entry name" value="Chromosome partitioning protein ParB"/>
    <property type="match status" value="1"/>
</dbReference>
<keyword evidence="2" id="KW-0159">Chromosome partition</keyword>
<dbReference type="AlphaFoldDB" id="A0A9C9EKL1"/>
<dbReference type="Proteomes" id="UP000885826">
    <property type="component" value="Unassembled WGS sequence"/>
</dbReference>
<dbReference type="Gene3D" id="1.10.10.2830">
    <property type="match status" value="1"/>
</dbReference>
<protein>
    <submittedName>
        <fullName evidence="5">ParB/RepB/Spo0J family partition protein</fullName>
    </submittedName>
</protein>
<dbReference type="FunFam" id="1.10.10.2830:FF:000001">
    <property type="entry name" value="Chromosome partitioning protein ParB"/>
    <property type="match status" value="1"/>
</dbReference>
<dbReference type="SUPFAM" id="SSF109709">
    <property type="entry name" value="KorB DNA-binding domain-like"/>
    <property type="match status" value="1"/>
</dbReference>
<dbReference type="SUPFAM" id="SSF110849">
    <property type="entry name" value="ParB/Sulfiredoxin"/>
    <property type="match status" value="1"/>
</dbReference>
<dbReference type="NCBIfam" id="TIGR00180">
    <property type="entry name" value="parB_part"/>
    <property type="match status" value="1"/>
</dbReference>
<comment type="caution">
    <text evidence="5">The sequence shown here is derived from an EMBL/GenBank/DDBJ whole genome shotgun (WGS) entry which is preliminary data.</text>
</comment>
<dbReference type="PANTHER" id="PTHR33375:SF1">
    <property type="entry name" value="CHROMOSOME-PARTITIONING PROTEIN PARB-RELATED"/>
    <property type="match status" value="1"/>
</dbReference>
<keyword evidence="3" id="KW-0238">DNA-binding</keyword>
<proteinExistence type="inferred from homology"/>
<dbReference type="Pfam" id="PF23552">
    <property type="entry name" value="ParB_C"/>
    <property type="match status" value="1"/>
</dbReference>
<dbReference type="Gene3D" id="3.90.1530.30">
    <property type="match status" value="1"/>
</dbReference>
<dbReference type="CDD" id="cd16393">
    <property type="entry name" value="SPO0J_N"/>
    <property type="match status" value="1"/>
</dbReference>